<dbReference type="InterPro" id="IPR001872">
    <property type="entry name" value="Peptidase_A8"/>
</dbReference>
<dbReference type="UniPathway" id="UPA00665"/>
<comment type="function">
    <text evidence="9 10">This protein specifically catalyzes the removal of signal peptides from prolipoproteins.</text>
</comment>
<dbReference type="NCBIfam" id="TIGR00077">
    <property type="entry name" value="lspA"/>
    <property type="match status" value="1"/>
</dbReference>
<evidence type="ECO:0000256" key="3">
    <source>
        <dbReference type="ARBA" id="ARBA00022670"/>
    </source>
</evidence>
<feature type="active site" evidence="9">
    <location>
        <position position="111"/>
    </location>
</feature>
<comment type="pathway">
    <text evidence="9">Protein modification; lipoprotein biosynthesis (signal peptide cleavage).</text>
</comment>
<comment type="caution">
    <text evidence="12">The sequence shown here is derived from an EMBL/GenBank/DDBJ whole genome shotgun (WGS) entry which is preliminary data.</text>
</comment>
<evidence type="ECO:0000256" key="4">
    <source>
        <dbReference type="ARBA" id="ARBA00022692"/>
    </source>
</evidence>
<feature type="active site" evidence="9">
    <location>
        <position position="127"/>
    </location>
</feature>
<evidence type="ECO:0000256" key="7">
    <source>
        <dbReference type="ARBA" id="ARBA00022989"/>
    </source>
</evidence>
<reference evidence="12 13" key="1">
    <citation type="submission" date="2018-04" db="EMBL/GenBank/DDBJ databases">
        <title>Aerococcus urinae genomes.</title>
        <authorList>
            <person name="Hilt E."/>
            <person name="Gilbert N.M."/>
            <person name="Thomas-White K."/>
            <person name="Putonti C."/>
            <person name="Lewis A.L."/>
            <person name="Visck K.L."/>
            <person name="Wolfe A.J."/>
        </authorList>
    </citation>
    <scope>NUCLEOTIDE SEQUENCE [LARGE SCALE GENOMIC DNA]</scope>
    <source>
        <strain evidence="12 13">UMB7480</strain>
    </source>
</reference>
<evidence type="ECO:0000256" key="5">
    <source>
        <dbReference type="ARBA" id="ARBA00022750"/>
    </source>
</evidence>
<dbReference type="EC" id="3.4.23.36" evidence="9"/>
<dbReference type="Pfam" id="PF01252">
    <property type="entry name" value="Peptidase_A8"/>
    <property type="match status" value="1"/>
</dbReference>
<keyword evidence="4 9" id="KW-0812">Transmembrane</keyword>
<feature type="transmembrane region" description="Helical" evidence="9">
    <location>
        <begin position="48"/>
        <end position="75"/>
    </location>
</feature>
<evidence type="ECO:0000256" key="8">
    <source>
        <dbReference type="ARBA" id="ARBA00023136"/>
    </source>
</evidence>
<dbReference type="GO" id="GO:0006508">
    <property type="term" value="P:proteolysis"/>
    <property type="evidence" value="ECO:0007669"/>
    <property type="project" value="UniProtKB-KW"/>
</dbReference>
<accession>A0A2I1LAR8</accession>
<evidence type="ECO:0000313" key="12">
    <source>
        <dbReference type="EMBL" id="RAV78903.1"/>
    </source>
</evidence>
<feature type="transmembrane region" description="Helical" evidence="9">
    <location>
        <begin position="121"/>
        <end position="143"/>
    </location>
</feature>
<dbReference type="PRINTS" id="PR00781">
    <property type="entry name" value="LIPOSIGPTASE"/>
</dbReference>
<sequence length="149" mass="17319">MFFYLLSVILVIIDQMIKAWTVNHIALNETIPFIPNLLSLHYLQNRGAAWGMLAGHMWLFIPITLLVSGLIIYYYHHDNVRHPLYVTSLSFLLAGAIGNFIDRVRLGYVVDMFKLDFMDFPVFNFADTCLSLGVIFFIIYLLFFESKEE</sequence>
<dbReference type="RefSeq" id="WP_082888674.1">
    <property type="nucleotide sequence ID" value="NZ_JASODG010000001.1"/>
</dbReference>
<dbReference type="Proteomes" id="UP000251923">
    <property type="component" value="Unassembled WGS sequence"/>
</dbReference>
<evidence type="ECO:0000256" key="9">
    <source>
        <dbReference type="HAMAP-Rule" id="MF_00161"/>
    </source>
</evidence>
<comment type="catalytic activity">
    <reaction evidence="9 10">
        <text>Release of signal peptides from bacterial membrane prolipoproteins. Hydrolyzes -Xaa-Yaa-Zaa-|-(S,diacylglyceryl)Cys-, in which Xaa is hydrophobic (preferably Leu), and Yaa (Ala or Ser) and Zaa (Gly or Ala) have small, neutral side chains.</text>
        <dbReference type="EC" id="3.4.23.36"/>
    </reaction>
</comment>
<dbReference type="GeneID" id="86971489"/>
<keyword evidence="5 9" id="KW-0064">Aspartyl protease</keyword>
<evidence type="ECO:0000313" key="13">
    <source>
        <dbReference type="Proteomes" id="UP000251923"/>
    </source>
</evidence>
<keyword evidence="7 9" id="KW-1133">Transmembrane helix</keyword>
<dbReference type="PROSITE" id="PS00855">
    <property type="entry name" value="SPASE_II"/>
    <property type="match status" value="1"/>
</dbReference>
<keyword evidence="8 9" id="KW-0472">Membrane</keyword>
<dbReference type="EMBL" id="QMHM01000010">
    <property type="protein sequence ID" value="RAV78903.1"/>
    <property type="molecule type" value="Genomic_DNA"/>
</dbReference>
<keyword evidence="6 9" id="KW-0378">Hydrolase</keyword>
<comment type="caution">
    <text evidence="9">Lacks conserved residue(s) required for the propagation of feature annotation.</text>
</comment>
<dbReference type="GO" id="GO:0004190">
    <property type="term" value="F:aspartic-type endopeptidase activity"/>
    <property type="evidence" value="ECO:0007669"/>
    <property type="project" value="UniProtKB-UniRule"/>
</dbReference>
<proteinExistence type="inferred from homology"/>
<feature type="transmembrane region" description="Helical" evidence="9">
    <location>
        <begin position="82"/>
        <end position="101"/>
    </location>
</feature>
<name>A0A2I1LAR8_9LACT</name>
<comment type="similarity">
    <text evidence="1 9 11">Belongs to the peptidase A8 family.</text>
</comment>
<evidence type="ECO:0000256" key="11">
    <source>
        <dbReference type="RuleBase" id="RU004181"/>
    </source>
</evidence>
<evidence type="ECO:0000256" key="2">
    <source>
        <dbReference type="ARBA" id="ARBA00022475"/>
    </source>
</evidence>
<dbReference type="GO" id="GO:0005886">
    <property type="term" value="C:plasma membrane"/>
    <property type="evidence" value="ECO:0007669"/>
    <property type="project" value="UniProtKB-SubCell"/>
</dbReference>
<comment type="subcellular location">
    <subcellularLocation>
        <location evidence="9">Cell membrane</location>
        <topology evidence="9">Multi-pass membrane protein</topology>
    </subcellularLocation>
</comment>
<protein>
    <recommendedName>
        <fullName evidence="9">Lipoprotein signal peptidase</fullName>
        <ecNumber evidence="9">3.4.23.36</ecNumber>
    </recommendedName>
    <alternativeName>
        <fullName evidence="9">Prolipoprotein signal peptidase</fullName>
    </alternativeName>
    <alternativeName>
        <fullName evidence="9">Signal peptidase II</fullName>
        <shortName evidence="9">SPase II</shortName>
    </alternativeName>
</protein>
<dbReference type="HAMAP" id="MF_00161">
    <property type="entry name" value="LspA"/>
    <property type="match status" value="1"/>
</dbReference>
<dbReference type="PANTHER" id="PTHR33695:SF1">
    <property type="entry name" value="LIPOPROTEIN SIGNAL PEPTIDASE"/>
    <property type="match status" value="1"/>
</dbReference>
<gene>
    <name evidence="9" type="primary">lspA</name>
    <name evidence="12" type="ORF">DBT54_06350</name>
</gene>
<evidence type="ECO:0000256" key="6">
    <source>
        <dbReference type="ARBA" id="ARBA00022801"/>
    </source>
</evidence>
<organism evidence="12 13">
    <name type="scientific">Aerococcus urinae</name>
    <dbReference type="NCBI Taxonomy" id="1376"/>
    <lineage>
        <taxon>Bacteria</taxon>
        <taxon>Bacillati</taxon>
        <taxon>Bacillota</taxon>
        <taxon>Bacilli</taxon>
        <taxon>Lactobacillales</taxon>
        <taxon>Aerococcaceae</taxon>
        <taxon>Aerococcus</taxon>
    </lineage>
</organism>
<evidence type="ECO:0000256" key="1">
    <source>
        <dbReference type="ARBA" id="ARBA00006139"/>
    </source>
</evidence>
<evidence type="ECO:0000256" key="10">
    <source>
        <dbReference type="RuleBase" id="RU000594"/>
    </source>
</evidence>
<keyword evidence="3 9" id="KW-0645">Protease</keyword>
<keyword evidence="2 9" id="KW-1003">Cell membrane</keyword>
<dbReference type="AlphaFoldDB" id="A0A2I1LAR8"/>
<dbReference type="PANTHER" id="PTHR33695">
    <property type="entry name" value="LIPOPROTEIN SIGNAL PEPTIDASE"/>
    <property type="match status" value="1"/>
</dbReference>